<organism evidence="2">
    <name type="scientific">Spongospora subterranea</name>
    <dbReference type="NCBI Taxonomy" id="70186"/>
    <lineage>
        <taxon>Eukaryota</taxon>
        <taxon>Sar</taxon>
        <taxon>Rhizaria</taxon>
        <taxon>Endomyxa</taxon>
        <taxon>Phytomyxea</taxon>
        <taxon>Plasmodiophorida</taxon>
        <taxon>Plasmodiophoridae</taxon>
        <taxon>Spongospora</taxon>
    </lineage>
</organism>
<reference evidence="2" key="1">
    <citation type="submission" date="2015-04" db="EMBL/GenBank/DDBJ databases">
        <title>The genome sequence of the plant pathogenic Rhizarian Plasmodiophora brassicae reveals insights in its biotrophic life cycle and the origin of chitin synthesis.</title>
        <authorList>
            <person name="Schwelm A."/>
            <person name="Fogelqvist J."/>
            <person name="Knaust A."/>
            <person name="Julke S."/>
            <person name="Lilja T."/>
            <person name="Dhandapani V."/>
            <person name="Bonilla-Rosso G."/>
            <person name="Karlsson M."/>
            <person name="Shevchenko A."/>
            <person name="Choi S.R."/>
            <person name="Kim H.G."/>
            <person name="Park J.Y."/>
            <person name="Lim Y.P."/>
            <person name="Ludwig-Muller J."/>
            <person name="Dixelius C."/>
        </authorList>
    </citation>
    <scope>NUCLEOTIDE SEQUENCE</scope>
    <source>
        <tissue evidence="2">Potato root galls</tissue>
    </source>
</reference>
<accession>A0A0H5R4Q4</accession>
<name>A0A0H5R4Q4_9EUKA</name>
<feature type="transmembrane region" description="Helical" evidence="1">
    <location>
        <begin position="20"/>
        <end position="50"/>
    </location>
</feature>
<keyword evidence="1" id="KW-0812">Transmembrane</keyword>
<protein>
    <recommendedName>
        <fullName evidence="3">Late embryogenesis abundant protein LEA-2 subgroup domain-containing protein</fullName>
    </recommendedName>
</protein>
<evidence type="ECO:0000256" key="1">
    <source>
        <dbReference type="SAM" id="Phobius"/>
    </source>
</evidence>
<evidence type="ECO:0000313" key="2">
    <source>
        <dbReference type="EMBL" id="CRZ08777.1"/>
    </source>
</evidence>
<proteinExistence type="predicted"/>
<dbReference type="EMBL" id="HACM01008335">
    <property type="protein sequence ID" value="CRZ08777.1"/>
    <property type="molecule type" value="Transcribed_RNA"/>
</dbReference>
<keyword evidence="1" id="KW-1133">Transmembrane helix</keyword>
<dbReference type="AlphaFoldDB" id="A0A0H5R4Q4"/>
<feature type="non-terminal residue" evidence="2">
    <location>
        <position position="1"/>
    </location>
</feature>
<keyword evidence="1" id="KW-0472">Membrane</keyword>
<evidence type="ECO:0008006" key="3">
    <source>
        <dbReference type="Google" id="ProtNLM"/>
    </source>
</evidence>
<sequence length="186" mass="20201">NVHLKSIKQFPRLRVCRHLAMCCCCRGCCCCLVVVALLLGGIAAVLAIYFPDLNPPVTSKVSALDIKLSNTTDIVVKSGVITLFYQKMHLSSTRNIPEHIFPSGQTSNWSFPLSVVVEEESESTEALNAIARKCTASPKSTFVVDVDAVIQVSIKSFPFAYGVPFTTSTEVPCQETSSLLRASKLS</sequence>